<protein>
    <submittedName>
        <fullName evidence="1">Uncharacterized protein</fullName>
    </submittedName>
</protein>
<evidence type="ECO:0000313" key="2">
    <source>
        <dbReference type="Proteomes" id="UP000828941"/>
    </source>
</evidence>
<organism evidence="1 2">
    <name type="scientific">Bauhinia variegata</name>
    <name type="common">Purple orchid tree</name>
    <name type="synonym">Phanera variegata</name>
    <dbReference type="NCBI Taxonomy" id="167791"/>
    <lineage>
        <taxon>Eukaryota</taxon>
        <taxon>Viridiplantae</taxon>
        <taxon>Streptophyta</taxon>
        <taxon>Embryophyta</taxon>
        <taxon>Tracheophyta</taxon>
        <taxon>Spermatophyta</taxon>
        <taxon>Magnoliopsida</taxon>
        <taxon>eudicotyledons</taxon>
        <taxon>Gunneridae</taxon>
        <taxon>Pentapetalae</taxon>
        <taxon>rosids</taxon>
        <taxon>fabids</taxon>
        <taxon>Fabales</taxon>
        <taxon>Fabaceae</taxon>
        <taxon>Cercidoideae</taxon>
        <taxon>Cercideae</taxon>
        <taxon>Bauhiniinae</taxon>
        <taxon>Bauhinia</taxon>
    </lineage>
</organism>
<keyword evidence="2" id="KW-1185">Reference proteome</keyword>
<dbReference type="Proteomes" id="UP000828941">
    <property type="component" value="Chromosome 8"/>
</dbReference>
<comment type="caution">
    <text evidence="1">The sequence shown here is derived from an EMBL/GenBank/DDBJ whole genome shotgun (WGS) entry which is preliminary data.</text>
</comment>
<proteinExistence type="predicted"/>
<reference evidence="1 2" key="1">
    <citation type="journal article" date="2022" name="DNA Res.">
        <title>Chromosomal-level genome assembly of the orchid tree Bauhinia variegata (Leguminosae; Cercidoideae) supports the allotetraploid origin hypothesis of Bauhinia.</title>
        <authorList>
            <person name="Zhong Y."/>
            <person name="Chen Y."/>
            <person name="Zheng D."/>
            <person name="Pang J."/>
            <person name="Liu Y."/>
            <person name="Luo S."/>
            <person name="Meng S."/>
            <person name="Qian L."/>
            <person name="Wei D."/>
            <person name="Dai S."/>
            <person name="Zhou R."/>
        </authorList>
    </citation>
    <scope>NUCLEOTIDE SEQUENCE [LARGE SCALE GENOMIC DNA]</scope>
    <source>
        <strain evidence="1">BV-YZ2020</strain>
    </source>
</reference>
<name>A0ACB9MUI1_BAUVA</name>
<dbReference type="EMBL" id="CM039433">
    <property type="protein sequence ID" value="KAI4327852.1"/>
    <property type="molecule type" value="Genomic_DNA"/>
</dbReference>
<sequence length="634" mass="71384">MPKSCEALAYAILSSTRFSYPRCFFSSQLKCISSSSSSSPVPTHEHVCHLILEQKSASQALQTFRWASKLPNFVHSRATYRALVHKLCTFRRFDNVKQLLDEMPKSIGSPPGDDIFITIIRGLGRARMIRQVIKVVDLVYEFESKPSLRVFNSILDVLVKEDIDIAREFYRKEMMASGIDGDDYTFGILMKGLCLTNRIGEGFKLLQLMKSRGIRPNTVIYNTLLHALCRNRKVGRARSLMNEMKEPNDVTFNILITGYCKEENLVQALVLLEKSFSMGFVPDIVTITKVVEILCNGGRVTEAVEVLERVERMGRSVDAVAYNTLIKGFCRLGKVKVGLHFLKEMEIKGCLPNVDTYNILISGFSESGMLDLALNLFHDMRTDGIKPNFITYDTIIRGLSSVGRIKDGFTILELMEDSKEGSRGRISPYNSIVYGLFKQNRLDEAVEFLKKMGKLFPKAVDRSLTILRHCNEGAIEDAKRIYYQMLNEGGVPSILVYDGLVCRFSGEGCVREAIELMNVMVVNNCFPTASIFNAIISGFCGQGKVDSALKFKEDIVTRGGVPNTESYSPLIDALCRKGDLQKALLLLMEMIEKGILPDPFLWNSLLLGLSQENSYFECKNMFYANNQLCQIMET</sequence>
<accession>A0ACB9MUI1</accession>
<gene>
    <name evidence="1" type="ORF">L6164_020265</name>
</gene>
<evidence type="ECO:0000313" key="1">
    <source>
        <dbReference type="EMBL" id="KAI4327852.1"/>
    </source>
</evidence>